<dbReference type="AlphaFoldDB" id="A0A645ADE2"/>
<dbReference type="InterPro" id="IPR000262">
    <property type="entry name" value="FMN-dep_DH"/>
</dbReference>
<evidence type="ECO:0000256" key="3">
    <source>
        <dbReference type="ARBA" id="ARBA00022643"/>
    </source>
</evidence>
<evidence type="ECO:0000256" key="2">
    <source>
        <dbReference type="ARBA" id="ARBA00022630"/>
    </source>
</evidence>
<comment type="caution">
    <text evidence="7">The sequence shown here is derived from an EMBL/GenBank/DDBJ whole genome shotgun (WGS) entry which is preliminary data.</text>
</comment>
<dbReference type="CDD" id="cd02809">
    <property type="entry name" value="alpha_hydroxyacid_oxid_FMN"/>
    <property type="match status" value="1"/>
</dbReference>
<comment type="cofactor">
    <cofactor evidence="1">
        <name>FMN</name>
        <dbReference type="ChEBI" id="CHEBI:58210"/>
    </cofactor>
</comment>
<dbReference type="GO" id="GO:0010181">
    <property type="term" value="F:FMN binding"/>
    <property type="evidence" value="ECO:0007669"/>
    <property type="project" value="InterPro"/>
</dbReference>
<dbReference type="PIRSF" id="PIRSF000138">
    <property type="entry name" value="Al-hdrx_acd_dh"/>
    <property type="match status" value="1"/>
</dbReference>
<dbReference type="InterPro" id="IPR037396">
    <property type="entry name" value="FMN_HAD"/>
</dbReference>
<keyword evidence="2" id="KW-0285">Flavoprotein</keyword>
<evidence type="ECO:0000259" key="6">
    <source>
        <dbReference type="PROSITE" id="PS51349"/>
    </source>
</evidence>
<keyword evidence="3" id="KW-0288">FMN</keyword>
<comment type="similarity">
    <text evidence="5">Belongs to the FMN-dependent alpha-hydroxy acid dehydrogenase family.</text>
</comment>
<evidence type="ECO:0000256" key="5">
    <source>
        <dbReference type="ARBA" id="ARBA00024042"/>
    </source>
</evidence>
<feature type="domain" description="FMN hydroxy acid dehydrogenase" evidence="6">
    <location>
        <begin position="41"/>
        <end position="344"/>
    </location>
</feature>
<keyword evidence="4 7" id="KW-0560">Oxidoreductase</keyword>
<dbReference type="PROSITE" id="PS51349">
    <property type="entry name" value="FMN_HYDROXY_ACID_DH_2"/>
    <property type="match status" value="1"/>
</dbReference>
<gene>
    <name evidence="7" type="primary">lldD_6</name>
    <name evidence="7" type="ORF">SDC9_95590</name>
</gene>
<sequence>MKEALNLQTLKSNAKKKLNGYCRVCPVCDGRACAGEVPGVGGTGTGSSFMENVRALSAVKINLSAIHGETSPNTTISFFGQHLKTPIMAAPMVNYQINTGGGLAENEAAEAIMSGTHFAGSLAWVGDPVDEEMYSQWLEAMNRVGRGVVIIKPRLNQDSILEAFDKAQQNGAVAVGLDVDGAGLITMKLKGQPVGPKTVRQLMELSQSTKLPFIVKGIMTVQDAVKCAEAGVDCIVVSNHGGRVLDHTCGTADALSDIAKELKGRVTILVDGGIRSGTDVLKMLALGADGVLIGRPLIVAGYGGNAEGVEFLINKYTEELYASMILTGCANLQQIDGRILSRKF</sequence>
<dbReference type="InterPro" id="IPR013785">
    <property type="entry name" value="Aldolase_TIM"/>
</dbReference>
<organism evidence="7">
    <name type="scientific">bioreactor metagenome</name>
    <dbReference type="NCBI Taxonomy" id="1076179"/>
    <lineage>
        <taxon>unclassified sequences</taxon>
        <taxon>metagenomes</taxon>
        <taxon>ecological metagenomes</taxon>
    </lineage>
</organism>
<name>A0A645ADE2_9ZZZZ</name>
<dbReference type="EC" id="1.1.-.-" evidence="7"/>
<evidence type="ECO:0000256" key="4">
    <source>
        <dbReference type="ARBA" id="ARBA00023002"/>
    </source>
</evidence>
<evidence type="ECO:0000313" key="7">
    <source>
        <dbReference type="EMBL" id="MPM48863.1"/>
    </source>
</evidence>
<dbReference type="GO" id="GO:0016491">
    <property type="term" value="F:oxidoreductase activity"/>
    <property type="evidence" value="ECO:0007669"/>
    <property type="project" value="UniProtKB-KW"/>
</dbReference>
<evidence type="ECO:0000256" key="1">
    <source>
        <dbReference type="ARBA" id="ARBA00001917"/>
    </source>
</evidence>
<dbReference type="InterPro" id="IPR012133">
    <property type="entry name" value="Alpha-hydoxy_acid_DH_FMN"/>
</dbReference>
<dbReference type="Gene3D" id="3.20.20.70">
    <property type="entry name" value="Aldolase class I"/>
    <property type="match status" value="1"/>
</dbReference>
<dbReference type="Pfam" id="PF01070">
    <property type="entry name" value="FMN_dh"/>
    <property type="match status" value="2"/>
</dbReference>
<dbReference type="EMBL" id="VSSQ01012285">
    <property type="protein sequence ID" value="MPM48863.1"/>
    <property type="molecule type" value="Genomic_DNA"/>
</dbReference>
<dbReference type="SUPFAM" id="SSF51395">
    <property type="entry name" value="FMN-linked oxidoreductases"/>
    <property type="match status" value="1"/>
</dbReference>
<dbReference type="PANTHER" id="PTHR10578:SF107">
    <property type="entry name" value="2-HYDROXYACID OXIDASE 1"/>
    <property type="match status" value="1"/>
</dbReference>
<protein>
    <submittedName>
        <fullName evidence="7">L-lactate dehydrogenase</fullName>
        <ecNumber evidence="7">1.1.-.-</ecNumber>
    </submittedName>
</protein>
<dbReference type="PANTHER" id="PTHR10578">
    <property type="entry name" value="S -2-HYDROXY-ACID OXIDASE-RELATED"/>
    <property type="match status" value="1"/>
</dbReference>
<proteinExistence type="inferred from homology"/>
<accession>A0A645ADE2</accession>
<reference evidence="7" key="1">
    <citation type="submission" date="2019-08" db="EMBL/GenBank/DDBJ databases">
        <authorList>
            <person name="Kucharzyk K."/>
            <person name="Murdoch R.W."/>
            <person name="Higgins S."/>
            <person name="Loffler F."/>
        </authorList>
    </citation>
    <scope>NUCLEOTIDE SEQUENCE</scope>
</reference>